<feature type="transmembrane region" description="Helical" evidence="3">
    <location>
        <begin position="856"/>
        <end position="876"/>
    </location>
</feature>
<comment type="caution">
    <text evidence="4">The sequence shown here is derived from an EMBL/GenBank/DDBJ whole genome shotgun (WGS) entry which is preliminary data.</text>
</comment>
<protein>
    <submittedName>
        <fullName evidence="4">Uncharacterized protein</fullName>
    </submittedName>
</protein>
<keyword evidence="3" id="KW-1133">Transmembrane helix</keyword>
<keyword evidence="5" id="KW-1185">Reference proteome</keyword>
<feature type="compositionally biased region" description="Low complexity" evidence="2">
    <location>
        <begin position="476"/>
        <end position="487"/>
    </location>
</feature>
<keyword evidence="1" id="KW-0175">Coiled coil</keyword>
<keyword evidence="3" id="KW-0472">Membrane</keyword>
<evidence type="ECO:0000256" key="1">
    <source>
        <dbReference type="SAM" id="Coils"/>
    </source>
</evidence>
<gene>
    <name evidence="4" type="ORF">Taro_014864</name>
</gene>
<feature type="region of interest" description="Disordered" evidence="2">
    <location>
        <begin position="227"/>
        <end position="268"/>
    </location>
</feature>
<dbReference type="Proteomes" id="UP000652761">
    <property type="component" value="Unassembled WGS sequence"/>
</dbReference>
<organism evidence="4 5">
    <name type="scientific">Colocasia esculenta</name>
    <name type="common">Wild taro</name>
    <name type="synonym">Arum esculentum</name>
    <dbReference type="NCBI Taxonomy" id="4460"/>
    <lineage>
        <taxon>Eukaryota</taxon>
        <taxon>Viridiplantae</taxon>
        <taxon>Streptophyta</taxon>
        <taxon>Embryophyta</taxon>
        <taxon>Tracheophyta</taxon>
        <taxon>Spermatophyta</taxon>
        <taxon>Magnoliopsida</taxon>
        <taxon>Liliopsida</taxon>
        <taxon>Araceae</taxon>
        <taxon>Aroideae</taxon>
        <taxon>Colocasieae</taxon>
        <taxon>Colocasia</taxon>
    </lineage>
</organism>
<accession>A0A843UG45</accession>
<evidence type="ECO:0000256" key="2">
    <source>
        <dbReference type="SAM" id="MobiDB-lite"/>
    </source>
</evidence>
<feature type="coiled-coil region" evidence="1">
    <location>
        <begin position="731"/>
        <end position="800"/>
    </location>
</feature>
<feature type="compositionally biased region" description="Low complexity" evidence="2">
    <location>
        <begin position="232"/>
        <end position="247"/>
    </location>
</feature>
<feature type="transmembrane region" description="Helical" evidence="3">
    <location>
        <begin position="888"/>
        <end position="908"/>
    </location>
</feature>
<feature type="compositionally biased region" description="Polar residues" evidence="2">
    <location>
        <begin position="259"/>
        <end position="268"/>
    </location>
</feature>
<reference evidence="4" key="1">
    <citation type="submission" date="2017-07" db="EMBL/GenBank/DDBJ databases">
        <title>Taro Niue Genome Assembly and Annotation.</title>
        <authorList>
            <person name="Atibalentja N."/>
            <person name="Keating K."/>
            <person name="Fields C.J."/>
        </authorList>
    </citation>
    <scope>NUCLEOTIDE SEQUENCE</scope>
    <source>
        <strain evidence="4">Niue_2</strain>
        <tissue evidence="4">Leaf</tissue>
    </source>
</reference>
<evidence type="ECO:0000313" key="4">
    <source>
        <dbReference type="EMBL" id="MQL82381.1"/>
    </source>
</evidence>
<keyword evidence="3" id="KW-0812">Transmembrane</keyword>
<dbReference type="AlphaFoldDB" id="A0A843UG45"/>
<evidence type="ECO:0000256" key="3">
    <source>
        <dbReference type="SAM" id="Phobius"/>
    </source>
</evidence>
<feature type="compositionally biased region" description="Low complexity" evidence="2">
    <location>
        <begin position="434"/>
        <end position="446"/>
    </location>
</feature>
<dbReference type="EMBL" id="NMUH01000628">
    <property type="protein sequence ID" value="MQL82381.1"/>
    <property type="molecule type" value="Genomic_DNA"/>
</dbReference>
<name>A0A843UG45_COLES</name>
<sequence>MLRLFSKDQRAVDQYLRARAAASKMKPPPALTLAKVKGDELLATLQPLCGTGTEGLAVAQPWPIEEDFSSTFSRSGTVDAAFPCRALSSQGDRSRYEQTSRLFVFLHTHDLSIESGYEVILKRDLHVAFHYADGWGMDCLSLYYFLTSVGQDDLAALVEGCRKINDVCWLVKEAASRDKQSAYMYWPLSRLYTGKPDPFAKKHRRKYHELIMRAEELPHFVEKIVPPPPPVTKSSASSVAKAVTEATRTSKRRKKMTSGAATTPEGSTIPSFEEFVSQHTGSVAPSDDAQTAAFPSLEPGPCVPRPVETAPATVPVSSLIPQQAELSNPAGDVLIPPETAKPGEALPPVASPLRNKGKLLPSYKLLFVSSFTTFLSPSTIRKRAAVKSVVRRAKRPLHTIRVSSRASARLVLAKIRRGGREPSPVDPKNPVAISSGSSEGSQSPYSSDEDPEAGGVGEKQAKEKIAALEGIEDDSSSSVAASPTASAEQEVMMSAELAPESGPDIPASKLQPAVSLEPLPEMAVVSYEPPLEKAPRTLAKPALKSSDPPIEASPDDDSCASVLPVTFTPVGNGAVSSELAATPTATVGVQDITLADDTAARTALPSSSHDVDISLWSDVDALVHFEVPPVVSSGVVSSFDAILKLQMSVLRSTVSQNPDISYGHLKHIADGLTGVLAFMGCPLAGWSERVIMLLKFVRRRQYLTALEVQESEYQAVSEPLQASREQHRSVIAKLSATSGDLKATVARLEAELAAAKAELDGVIFAREQAEEALLLSEGEAASAEEKVKEIQAQKSHLKERVSSLYLGILPLEDIFRDFLEVADFCSTVGVTAFYSTVGVTAFYSTVRGLLLSQITAFYFTARVAAFYSTVGVTAFYSAVRDVKALAQFADVLIGAGYLSLLMLLHFAMHCRCSLVLCWRNSWWDFVA</sequence>
<feature type="region of interest" description="Disordered" evidence="2">
    <location>
        <begin position="414"/>
        <end position="491"/>
    </location>
</feature>
<evidence type="ECO:0000313" key="5">
    <source>
        <dbReference type="Proteomes" id="UP000652761"/>
    </source>
</evidence>
<proteinExistence type="predicted"/>